<sequence>MFAMNTNKICPVEYIEWNDERGSHKIDFYFRDGPNKNQSKGLFEFCKELEIISKDSKKNSYKLEQLRKLASGHIAFKSKSKLEFLVEKFNKKFKMDIRLHFLPKKYNNQSTNEILVTKLILEAREEYKKINMNNK</sequence>
<dbReference type="AlphaFoldDB" id="A0A814R7R3"/>
<name>A0A814R7R3_9BILA</name>
<keyword evidence="2" id="KW-1185">Reference proteome</keyword>
<organism evidence="1 2">
    <name type="scientific">Brachionus calyciflorus</name>
    <dbReference type="NCBI Taxonomy" id="104777"/>
    <lineage>
        <taxon>Eukaryota</taxon>
        <taxon>Metazoa</taxon>
        <taxon>Spiralia</taxon>
        <taxon>Gnathifera</taxon>
        <taxon>Rotifera</taxon>
        <taxon>Eurotatoria</taxon>
        <taxon>Monogononta</taxon>
        <taxon>Pseudotrocha</taxon>
        <taxon>Ploima</taxon>
        <taxon>Brachionidae</taxon>
        <taxon>Brachionus</taxon>
    </lineage>
</organism>
<evidence type="ECO:0000313" key="2">
    <source>
        <dbReference type="Proteomes" id="UP000663879"/>
    </source>
</evidence>
<dbReference type="EMBL" id="CAJNOC010009484">
    <property type="protein sequence ID" value="CAF1129496.1"/>
    <property type="molecule type" value="Genomic_DNA"/>
</dbReference>
<proteinExistence type="predicted"/>
<dbReference type="OrthoDB" id="10039611at2759"/>
<dbReference type="Proteomes" id="UP000663879">
    <property type="component" value="Unassembled WGS sequence"/>
</dbReference>
<comment type="caution">
    <text evidence="1">The sequence shown here is derived from an EMBL/GenBank/DDBJ whole genome shotgun (WGS) entry which is preliminary data.</text>
</comment>
<protein>
    <submittedName>
        <fullName evidence="1">Uncharacterized protein</fullName>
    </submittedName>
</protein>
<evidence type="ECO:0000313" key="1">
    <source>
        <dbReference type="EMBL" id="CAF1129496.1"/>
    </source>
</evidence>
<gene>
    <name evidence="1" type="ORF">OXX778_LOCUS22408</name>
</gene>
<reference evidence="1" key="1">
    <citation type="submission" date="2021-02" db="EMBL/GenBank/DDBJ databases">
        <authorList>
            <person name="Nowell W R."/>
        </authorList>
    </citation>
    <scope>NUCLEOTIDE SEQUENCE</scope>
    <source>
        <strain evidence="1">Ploen Becks lab</strain>
    </source>
</reference>
<feature type="non-terminal residue" evidence="1">
    <location>
        <position position="1"/>
    </location>
</feature>
<accession>A0A814R7R3</accession>